<organism evidence="9 10">
    <name type="scientific">Solemya velesiana gill symbiont</name>
    <dbReference type="NCBI Taxonomy" id="1918948"/>
    <lineage>
        <taxon>Bacteria</taxon>
        <taxon>Pseudomonadati</taxon>
        <taxon>Pseudomonadota</taxon>
        <taxon>Gammaproteobacteria</taxon>
        <taxon>sulfur-oxidizing symbionts</taxon>
    </lineage>
</organism>
<accession>A0A1T2KWQ0</accession>
<keyword evidence="7" id="KW-0998">Cell outer membrane</keyword>
<comment type="similarity">
    <text evidence="2">Belongs to the OmpP1/FadL family.</text>
</comment>
<evidence type="ECO:0000256" key="3">
    <source>
        <dbReference type="ARBA" id="ARBA00022452"/>
    </source>
</evidence>
<evidence type="ECO:0000313" key="9">
    <source>
        <dbReference type="EMBL" id="OOZ37221.1"/>
    </source>
</evidence>
<evidence type="ECO:0000256" key="2">
    <source>
        <dbReference type="ARBA" id="ARBA00008163"/>
    </source>
</evidence>
<evidence type="ECO:0008006" key="11">
    <source>
        <dbReference type="Google" id="ProtNLM"/>
    </source>
</evidence>
<dbReference type="PANTHER" id="PTHR35093:SF8">
    <property type="entry name" value="OUTER MEMBRANE PROTEIN NMB0088-RELATED"/>
    <property type="match status" value="1"/>
</dbReference>
<keyword evidence="6" id="KW-0472">Membrane</keyword>
<dbReference type="Proteomes" id="UP000190896">
    <property type="component" value="Unassembled WGS sequence"/>
</dbReference>
<gene>
    <name evidence="9" type="ORF">BOW51_03275</name>
</gene>
<comment type="caution">
    <text evidence="9">The sequence shown here is derived from an EMBL/GenBank/DDBJ whole genome shotgun (WGS) entry which is preliminary data.</text>
</comment>
<dbReference type="OrthoDB" id="19849at2"/>
<proteinExistence type="inferred from homology"/>
<reference evidence="9 10" key="1">
    <citation type="submission" date="2016-11" db="EMBL/GenBank/DDBJ databases">
        <title>Mixed transmission modes and dynamic genome evolution in an obligate animal-bacterial symbiosis.</title>
        <authorList>
            <person name="Russell S.L."/>
            <person name="Corbett-Detig R.B."/>
            <person name="Cavanaugh C.M."/>
        </authorList>
    </citation>
    <scope>NUCLEOTIDE SEQUENCE [LARGE SCALE GENOMIC DNA]</scope>
    <source>
        <strain evidence="9">Se-Cadez</strain>
    </source>
</reference>
<dbReference type="InterPro" id="IPR005017">
    <property type="entry name" value="OMPP1/FadL/TodX"/>
</dbReference>
<dbReference type="PANTHER" id="PTHR35093">
    <property type="entry name" value="OUTER MEMBRANE PROTEIN NMB0088-RELATED"/>
    <property type="match status" value="1"/>
</dbReference>
<evidence type="ECO:0000256" key="7">
    <source>
        <dbReference type="ARBA" id="ARBA00023237"/>
    </source>
</evidence>
<comment type="subcellular location">
    <subcellularLocation>
        <location evidence="1">Cell outer membrane</location>
        <topology evidence="1">Multi-pass membrane protein</topology>
    </subcellularLocation>
</comment>
<protein>
    <recommendedName>
        <fullName evidence="11">Aromatic hydrocarbon degradation protein</fullName>
    </recommendedName>
</protein>
<dbReference type="Gene3D" id="2.40.160.60">
    <property type="entry name" value="Outer membrane protein transport protein (OMPP1/FadL/TodX)"/>
    <property type="match status" value="1"/>
</dbReference>
<feature type="signal peptide" evidence="8">
    <location>
        <begin position="1"/>
        <end position="29"/>
    </location>
</feature>
<keyword evidence="4" id="KW-0812">Transmembrane</keyword>
<evidence type="ECO:0000256" key="5">
    <source>
        <dbReference type="ARBA" id="ARBA00022729"/>
    </source>
</evidence>
<evidence type="ECO:0000256" key="1">
    <source>
        <dbReference type="ARBA" id="ARBA00004571"/>
    </source>
</evidence>
<dbReference type="AlphaFoldDB" id="A0A1T2KWQ0"/>
<evidence type="ECO:0000256" key="8">
    <source>
        <dbReference type="SAM" id="SignalP"/>
    </source>
</evidence>
<keyword evidence="10" id="KW-1185">Reference proteome</keyword>
<dbReference type="RefSeq" id="WP_078486095.1">
    <property type="nucleotide sequence ID" value="NZ_MPRJ01000014.1"/>
</dbReference>
<feature type="chain" id="PRO_5012752396" description="Aromatic hydrocarbon degradation protein" evidence="8">
    <location>
        <begin position="30"/>
        <end position="419"/>
    </location>
</feature>
<dbReference type="Pfam" id="PF03349">
    <property type="entry name" value="Toluene_X"/>
    <property type="match status" value="1"/>
</dbReference>
<evidence type="ECO:0000256" key="6">
    <source>
        <dbReference type="ARBA" id="ARBA00023136"/>
    </source>
</evidence>
<keyword evidence="3" id="KW-1134">Transmembrane beta strand</keyword>
<dbReference type="GO" id="GO:0015483">
    <property type="term" value="F:long-chain fatty acid transporting porin activity"/>
    <property type="evidence" value="ECO:0007669"/>
    <property type="project" value="TreeGrafter"/>
</dbReference>
<dbReference type="EMBL" id="MPRJ01000014">
    <property type="protein sequence ID" value="OOZ37221.1"/>
    <property type="molecule type" value="Genomic_DNA"/>
</dbReference>
<evidence type="ECO:0000256" key="4">
    <source>
        <dbReference type="ARBA" id="ARBA00022692"/>
    </source>
</evidence>
<name>A0A1T2KWQ0_9GAMM</name>
<dbReference type="SUPFAM" id="SSF56935">
    <property type="entry name" value="Porins"/>
    <property type="match status" value="1"/>
</dbReference>
<keyword evidence="5 8" id="KW-0732">Signal</keyword>
<sequence>MSSTHNFALRTLAVACGLALAGLSQQAAASGFAVPEISITGLGTSNALVANPDELGAVPYNPAAMTNHPTSISFGAMAVAPSLEVTTATTGTHESQGSDIIGIPQFQGTYRYNDKVAFGLGVSAPFGLESIWDADAPTYTNPVFAGLGPFHPTESKIETVDINPTLAFKLDENTSMAVGLDYYWIKTIVFNAPLVQIKGDGGGWGMNVGLLYEQDRWSFGFNYHSSSEVTVKGSANDIATNSARAWGDLTIPWRLQTGVRYEATDKLALEFDITRTGWDSFNVLQINHSGGLVAPSPIESNNHWEDANAYRIGATYDLNAKTQLRFGYTYDETGQPDLAFSPRVPDSDRHLFSIGVGHDYGNGWSVEGGYMYVKFEDRNFRGAATTPWIGASDFNGSNRFDGDYESSVHLVGIGLSKTF</sequence>
<dbReference type="GO" id="GO:0009279">
    <property type="term" value="C:cell outer membrane"/>
    <property type="evidence" value="ECO:0007669"/>
    <property type="project" value="UniProtKB-SubCell"/>
</dbReference>
<evidence type="ECO:0000313" key="10">
    <source>
        <dbReference type="Proteomes" id="UP000190896"/>
    </source>
</evidence>